<dbReference type="PANTHER" id="PTHR46390:SF1">
    <property type="entry name" value="MANNOSE-1-PHOSPHATE GUANYLYLTRANSFERASE"/>
    <property type="match status" value="1"/>
</dbReference>
<reference evidence="2 3" key="1">
    <citation type="submission" date="2024-01" db="EMBL/GenBank/DDBJ databases">
        <title>The genome sequence of Erythrobacteraceae sp. strain 1XM1-14.</title>
        <authorList>
            <person name="Liu Y."/>
        </authorList>
    </citation>
    <scope>NUCLEOTIDE SEQUENCE [LARGE SCALE GENOMIC DNA]</scope>
    <source>
        <strain evidence="2 3">1XM1-14</strain>
    </source>
</reference>
<dbReference type="CDD" id="cd02509">
    <property type="entry name" value="GDP-M1P_Guanylyltransferase"/>
    <property type="match status" value="1"/>
</dbReference>
<evidence type="ECO:0000313" key="2">
    <source>
        <dbReference type="EMBL" id="MEE1877047.1"/>
    </source>
</evidence>
<dbReference type="InterPro" id="IPR029044">
    <property type="entry name" value="Nucleotide-diphossugar_trans"/>
</dbReference>
<dbReference type="SUPFAM" id="SSF53448">
    <property type="entry name" value="Nucleotide-diphospho-sugar transferases"/>
    <property type="match status" value="1"/>
</dbReference>
<protein>
    <submittedName>
        <fullName evidence="2">Sugar phosphate nucleotidyltransferase</fullName>
    </submittedName>
</protein>
<accession>A0ABU7GD68</accession>
<evidence type="ECO:0000313" key="3">
    <source>
        <dbReference type="Proteomes" id="UP001343492"/>
    </source>
</evidence>
<proteinExistence type="predicted"/>
<dbReference type="EMBL" id="JAZDQV010000004">
    <property type="protein sequence ID" value="MEE1877047.1"/>
    <property type="molecule type" value="Genomic_DNA"/>
</dbReference>
<dbReference type="Proteomes" id="UP001343492">
    <property type="component" value="Unassembled WGS sequence"/>
</dbReference>
<evidence type="ECO:0000259" key="1">
    <source>
        <dbReference type="Pfam" id="PF00483"/>
    </source>
</evidence>
<feature type="domain" description="Nucleotidyl transferase" evidence="1">
    <location>
        <begin position="12"/>
        <end position="284"/>
    </location>
</feature>
<gene>
    <name evidence="2" type="ORF">VRS74_05035</name>
</gene>
<comment type="caution">
    <text evidence="2">The sequence shown here is derived from an EMBL/GenBank/DDBJ whole genome shotgun (WGS) entry which is preliminary data.</text>
</comment>
<dbReference type="RefSeq" id="WP_354144158.1">
    <property type="nucleotide sequence ID" value="NZ_JAZDQV010000004.1"/>
</dbReference>
<dbReference type="SUPFAM" id="SSF159283">
    <property type="entry name" value="Guanosine diphospho-D-mannose pyrophosphorylase/mannose-6-phosphate isomerase linker domain"/>
    <property type="match status" value="1"/>
</dbReference>
<dbReference type="PANTHER" id="PTHR46390">
    <property type="entry name" value="MANNOSE-1-PHOSPHATE GUANYLYLTRANSFERASE"/>
    <property type="match status" value="1"/>
</dbReference>
<dbReference type="Pfam" id="PF00483">
    <property type="entry name" value="NTP_transferase"/>
    <property type="match status" value="1"/>
</dbReference>
<dbReference type="InterPro" id="IPR049577">
    <property type="entry name" value="GMPP_N"/>
</dbReference>
<sequence length="350" mass="37011">MSSDRQNPLIYPVILCGGGGTRLWPRSRKAYPKPFLPLIGEQTMLQQTMARCADLSIFAPPTLVAGADHAPLIEEQVPGLAEGALIVEPAARNTAPAVALAAARLGPEAVMLVCPSDHHIADVGSFHAAAKDAATLANEGWLVSLAITPDRPETGYGYIKLGDPLPGGFAVERFVEKPSRELAEQFLAEGGYAWNGGIFAFRAGKLLEELAKYRPDMVEAVMRSVAEGRVEGTSFHPAAQSFFEIAGESIDYAVMENTDRAAMVPAAMGWSDIGNWASLQDALPADPAGNCAPSNAQLVDCRRVLAVSDGPRISVLGLSDVCVIVDGDEVLVTSRDAAPHVGKLRGASEQ</sequence>
<dbReference type="InterPro" id="IPR051161">
    <property type="entry name" value="Mannose-6P_isomerase_type2"/>
</dbReference>
<name>A0ABU7GD68_9SPHN</name>
<organism evidence="2 3">
    <name type="scientific">Altererythrobacter litoralis</name>
    <dbReference type="NCBI Taxonomy" id="3113904"/>
    <lineage>
        <taxon>Bacteria</taxon>
        <taxon>Pseudomonadati</taxon>
        <taxon>Pseudomonadota</taxon>
        <taxon>Alphaproteobacteria</taxon>
        <taxon>Sphingomonadales</taxon>
        <taxon>Erythrobacteraceae</taxon>
        <taxon>Altererythrobacter</taxon>
    </lineage>
</organism>
<keyword evidence="3" id="KW-1185">Reference proteome</keyword>
<dbReference type="InterPro" id="IPR005835">
    <property type="entry name" value="NTP_transferase_dom"/>
</dbReference>
<dbReference type="Gene3D" id="3.90.550.10">
    <property type="entry name" value="Spore Coat Polysaccharide Biosynthesis Protein SpsA, Chain A"/>
    <property type="match status" value="1"/>
</dbReference>